<reference evidence="1 4" key="1">
    <citation type="journal article" date="2015" name="ISME J.">
        <title>Elemental sulfur and acetate can support life of a novel strictly anaerobic haloarchaeon.</title>
        <authorList>
            <person name="Sorokin D.Y."/>
            <person name="Kublanov I.V."/>
            <person name="Gavrilov S.N."/>
            <person name="Rojo D."/>
            <person name="Roman P."/>
            <person name="Golyshin P.N."/>
            <person name="Slepak V.Z."/>
            <person name="Smedile F."/>
            <person name="Ferrer M."/>
            <person name="Messina E."/>
            <person name="La Cono V."/>
            <person name="Yakimov M.M."/>
        </authorList>
    </citation>
    <scope>NUCLEOTIDE SEQUENCE [LARGE SCALE GENOMIC DNA]</scope>
    <source>
        <strain evidence="1 4">HSR2</strain>
    </source>
</reference>
<evidence type="ECO:0000313" key="3">
    <source>
        <dbReference type="Proteomes" id="UP000060390"/>
    </source>
</evidence>
<keyword evidence="4" id="KW-1185">Reference proteome</keyword>
<proteinExistence type="predicted"/>
<organism evidence="1 4">
    <name type="scientific">Halanaeroarchaeum sulfurireducens</name>
    <dbReference type="NCBI Taxonomy" id="1604004"/>
    <lineage>
        <taxon>Archaea</taxon>
        <taxon>Methanobacteriati</taxon>
        <taxon>Methanobacteriota</taxon>
        <taxon>Stenosarchaea group</taxon>
        <taxon>Halobacteria</taxon>
        <taxon>Halobacteriales</taxon>
        <taxon>Halobacteriaceae</taxon>
        <taxon>Halanaeroarchaeum</taxon>
    </lineage>
</organism>
<accession>A0A0F7PEL3</accession>
<name>A0A0F7PEL3_9EURY</name>
<sequence length="69" mass="8066">MEQSIGWIFPEDMEPTKRVFALRPVVHLLLWIEVFLRGFRHYGNAIGEIHSNHPTSDFSPVRFVRTGMV</sequence>
<protein>
    <submittedName>
        <fullName evidence="1">Site-specific recombinase XerD</fullName>
    </submittedName>
</protein>
<dbReference type="EMBL" id="CP011564">
    <property type="protein sequence ID" value="ALG82158.1"/>
    <property type="molecule type" value="Genomic_DNA"/>
</dbReference>
<dbReference type="HOGENOM" id="CLU_2765895_0_0_2"/>
<reference evidence="2 3" key="3">
    <citation type="journal article" date="2016" name="Stand. Genomic Sci.">
        <title>Complete genome sequence of 'Halanaeroarchaeum sulfurireducens' M27-SA2, a sulfur-reducing and acetate-oxidizing haloarchaeon from the deep-sea hypersaline anoxic lake Medee.</title>
        <authorList>
            <person name="Messina E."/>
            <person name="Sorokin D.Y."/>
            <person name="Kublanov I.V."/>
            <person name="Toshchakov S."/>
            <person name="Lopatina A."/>
            <person name="Arcadi E."/>
            <person name="Smedile F."/>
            <person name="La Spada G."/>
            <person name="La Cono V."/>
            <person name="Yakimov M.M."/>
        </authorList>
    </citation>
    <scope>NUCLEOTIDE SEQUENCE [LARGE SCALE GENOMIC DNA]</scope>
    <source>
        <strain evidence="2 3">M27-SA2</strain>
    </source>
</reference>
<evidence type="ECO:0000313" key="4">
    <source>
        <dbReference type="Proteomes" id="UP000069906"/>
    </source>
</evidence>
<dbReference type="EMBL" id="CP008874">
    <property type="protein sequence ID" value="AKH97763.1"/>
    <property type="molecule type" value="Genomic_DNA"/>
</dbReference>
<evidence type="ECO:0000313" key="1">
    <source>
        <dbReference type="EMBL" id="AKH97763.1"/>
    </source>
</evidence>
<gene>
    <name evidence="2" type="ORF">HLASA_1265</name>
    <name evidence="1" type="ORF">HLASF_1277</name>
</gene>
<reference evidence="3" key="2">
    <citation type="submission" date="2015-05" db="EMBL/GenBank/DDBJ databases">
        <title>Complete genome sequence of Halanaeroarchaeum sulfurireducens type strain M27-SA2, a sulfate-reducer haloarchaeon from marine anoxic lake Medee.</title>
        <authorList>
            <person name="Messina E."/>
            <person name="Kublanov I.V."/>
            <person name="Toshchakov S."/>
            <person name="Arcadi E."/>
            <person name="La Spada G."/>
            <person name="La Cono V."/>
            <person name="Yakimov M.M."/>
        </authorList>
    </citation>
    <scope>NUCLEOTIDE SEQUENCE [LARGE SCALE GENOMIC DNA]</scope>
    <source>
        <strain evidence="3">M27-SA2</strain>
    </source>
</reference>
<dbReference type="KEGG" id="hsu:HLASF_1277"/>
<dbReference type="Proteomes" id="UP000069906">
    <property type="component" value="Chromosome"/>
</dbReference>
<evidence type="ECO:0000313" key="2">
    <source>
        <dbReference type="EMBL" id="ALG82158.1"/>
    </source>
</evidence>
<dbReference type="AlphaFoldDB" id="A0A0F7PEL3"/>
<dbReference type="KEGG" id="hsf:HLASA_1265"/>
<dbReference type="Proteomes" id="UP000060390">
    <property type="component" value="Chromosome"/>
</dbReference>